<dbReference type="GO" id="GO:0016787">
    <property type="term" value="F:hydrolase activity"/>
    <property type="evidence" value="ECO:0007669"/>
    <property type="project" value="UniProtKB-UniRule"/>
</dbReference>
<reference evidence="4 5" key="1">
    <citation type="journal article" date="2015" name="Genome Announc.">
        <title>Expanding the biotechnology potential of lactobacilli through comparative genomics of 213 strains and associated genera.</title>
        <authorList>
            <person name="Sun Z."/>
            <person name="Harris H.M."/>
            <person name="McCann A."/>
            <person name="Guo C."/>
            <person name="Argimon S."/>
            <person name="Zhang W."/>
            <person name="Yang X."/>
            <person name="Jeffery I.B."/>
            <person name="Cooney J.C."/>
            <person name="Kagawa T.F."/>
            <person name="Liu W."/>
            <person name="Song Y."/>
            <person name="Salvetti E."/>
            <person name="Wrobel A."/>
            <person name="Rasinkangas P."/>
            <person name="Parkhill J."/>
            <person name="Rea M.C."/>
            <person name="O'Sullivan O."/>
            <person name="Ritari J."/>
            <person name="Douillard F.P."/>
            <person name="Paul Ross R."/>
            <person name="Yang R."/>
            <person name="Briner A.E."/>
            <person name="Felis G.E."/>
            <person name="de Vos W.M."/>
            <person name="Barrangou R."/>
            <person name="Klaenhammer T.R."/>
            <person name="Caufield P.W."/>
            <person name="Cui Y."/>
            <person name="Zhang H."/>
            <person name="O'Toole P.W."/>
        </authorList>
    </citation>
    <scope>NUCLEOTIDE SEQUENCE [LARGE SCALE GENOMIC DNA]</scope>
    <source>
        <strain evidence="4 5">DSM 22408</strain>
    </source>
</reference>
<comment type="cofactor">
    <cofactor evidence="2">
        <name>a divalent metal cation</name>
        <dbReference type="ChEBI" id="CHEBI:60240"/>
    </cofactor>
</comment>
<dbReference type="CDD" id="cd00841">
    <property type="entry name" value="MPP_YfcE"/>
    <property type="match status" value="1"/>
</dbReference>
<comment type="similarity">
    <text evidence="1 2">Belongs to the metallophosphoesterase superfamily. YfcE family.</text>
</comment>
<feature type="domain" description="Calcineurin-like phosphoesterase" evidence="3">
    <location>
        <begin position="1"/>
        <end position="148"/>
    </location>
</feature>
<organism evidence="4 5">
    <name type="scientific">Ligilactobacillus ceti DSM 22408</name>
    <dbReference type="NCBI Taxonomy" id="1122146"/>
    <lineage>
        <taxon>Bacteria</taxon>
        <taxon>Bacillati</taxon>
        <taxon>Bacillota</taxon>
        <taxon>Bacilli</taxon>
        <taxon>Lactobacillales</taxon>
        <taxon>Lactobacillaceae</taxon>
        <taxon>Ligilactobacillus</taxon>
    </lineage>
</organism>
<sequence length="172" mass="19327">MKYVVVSDTHGDLGILEEISAKFQGEVDAMLYCGDSELPADAKIWENFQSVKGNCDYDMNYPNEKVLEFGSDRILLVHGHLHAVNFGLTSLSLLAREEQANLVFFGHTHQLGYEYQQGCLYLNPGSISYPRGQFTFIGGTFAIVETSDDEIKIDYYNRECELVPNLSGVIQK</sequence>
<dbReference type="Proteomes" id="UP000051500">
    <property type="component" value="Unassembled WGS sequence"/>
</dbReference>
<dbReference type="Pfam" id="PF12850">
    <property type="entry name" value="Metallophos_2"/>
    <property type="match status" value="1"/>
</dbReference>
<gene>
    <name evidence="4" type="ORF">IV53_GL000996</name>
</gene>
<dbReference type="PANTHER" id="PTHR11124">
    <property type="entry name" value="VACUOLAR SORTING PROTEIN VPS29"/>
    <property type="match status" value="1"/>
</dbReference>
<evidence type="ECO:0000256" key="2">
    <source>
        <dbReference type="RuleBase" id="RU362039"/>
    </source>
</evidence>
<dbReference type="STRING" id="1122146.IV53_GL000996"/>
<dbReference type="SUPFAM" id="SSF56300">
    <property type="entry name" value="Metallo-dependent phosphatases"/>
    <property type="match status" value="1"/>
</dbReference>
<comment type="caution">
    <text evidence="4">The sequence shown here is derived from an EMBL/GenBank/DDBJ whole genome shotgun (WGS) entry which is preliminary data.</text>
</comment>
<dbReference type="InterPro" id="IPR024654">
    <property type="entry name" value="Calcineurin-like_PHP_lpxH"/>
</dbReference>
<evidence type="ECO:0000313" key="4">
    <source>
        <dbReference type="EMBL" id="KRN89023.1"/>
    </source>
</evidence>
<keyword evidence="5" id="KW-1185">Reference proteome</keyword>
<proteinExistence type="inferred from homology"/>
<dbReference type="InterPro" id="IPR041802">
    <property type="entry name" value="MPP_YfcE"/>
</dbReference>
<dbReference type="PATRIC" id="fig|1122146.4.peg.1031"/>
<dbReference type="GO" id="GO:0046872">
    <property type="term" value="F:metal ion binding"/>
    <property type="evidence" value="ECO:0007669"/>
    <property type="project" value="UniProtKB-KW"/>
</dbReference>
<protein>
    <recommendedName>
        <fullName evidence="2">Phosphoesterase</fullName>
        <ecNumber evidence="2">3.1.4.-</ecNumber>
    </recommendedName>
</protein>
<accession>A0A0R2KI53</accession>
<dbReference type="InterPro" id="IPR000979">
    <property type="entry name" value="Phosphodiesterase_MJ0936/Vps29"/>
</dbReference>
<dbReference type="InterPro" id="IPR029052">
    <property type="entry name" value="Metallo-depent_PP-like"/>
</dbReference>
<dbReference type="OrthoDB" id="9800565at2"/>
<name>A0A0R2KI53_9LACO</name>
<dbReference type="eggNOG" id="COG0622">
    <property type="taxonomic scope" value="Bacteria"/>
</dbReference>
<dbReference type="Gene3D" id="3.60.21.10">
    <property type="match status" value="1"/>
</dbReference>
<dbReference type="AlphaFoldDB" id="A0A0R2KI53"/>
<evidence type="ECO:0000259" key="3">
    <source>
        <dbReference type="Pfam" id="PF12850"/>
    </source>
</evidence>
<evidence type="ECO:0000256" key="1">
    <source>
        <dbReference type="ARBA" id="ARBA00008950"/>
    </source>
</evidence>
<dbReference type="EC" id="3.1.4.-" evidence="2"/>
<evidence type="ECO:0000313" key="5">
    <source>
        <dbReference type="Proteomes" id="UP000051500"/>
    </source>
</evidence>
<dbReference type="NCBIfam" id="TIGR00040">
    <property type="entry name" value="yfcE"/>
    <property type="match status" value="1"/>
</dbReference>
<keyword evidence="2" id="KW-0479">Metal-binding</keyword>
<dbReference type="RefSeq" id="WP_027107425.1">
    <property type="nucleotide sequence ID" value="NZ_JQBZ01000025.1"/>
</dbReference>
<dbReference type="EMBL" id="JQBZ01000025">
    <property type="protein sequence ID" value="KRN89023.1"/>
    <property type="molecule type" value="Genomic_DNA"/>
</dbReference>